<evidence type="ECO:0000313" key="1">
    <source>
        <dbReference type="EMBL" id="CAG7580797.1"/>
    </source>
</evidence>
<gene>
    <name evidence="1" type="ORF">SLAVMIC_00560</name>
</gene>
<organism evidence="1">
    <name type="scientific">uncultured marine phage</name>
    <dbReference type="NCBI Taxonomy" id="707152"/>
    <lineage>
        <taxon>Viruses</taxon>
        <taxon>environmental samples</taxon>
    </lineage>
</organism>
<proteinExistence type="predicted"/>
<name>A0A8D9CA85_9VIRU</name>
<dbReference type="EMBL" id="OU342829">
    <property type="protein sequence ID" value="CAG7580797.1"/>
    <property type="molecule type" value="Genomic_DNA"/>
</dbReference>
<reference evidence="1" key="1">
    <citation type="submission" date="2021-06" db="EMBL/GenBank/DDBJ databases">
        <authorList>
            <person name="Gannon L."/>
            <person name="Redgwell R T."/>
            <person name="Michniewski S."/>
            <person name="Harrison D C."/>
            <person name="Millard A."/>
        </authorList>
    </citation>
    <scope>NUCLEOTIDE SEQUENCE</scope>
</reference>
<accession>A0A8D9CA85</accession>
<sequence length="156" mass="18212">MIKKFNEFITEQQSVEDRQTPLENFNDLMDNLTTNYEDNPKMKHPNKVRTSAIKYFMEHYGLELPNISDDELVDWFLENGKDLVKNELGINEGYKPFENESPEDTVRCTWCMWSGVEDELESGKDEEGFYSGCPDCDKGDSHLMDISDISYENNQQ</sequence>
<protein>
    <submittedName>
        <fullName evidence="1">Uncharacterized protein</fullName>
    </submittedName>
</protein>